<dbReference type="PROSITE" id="PS51352">
    <property type="entry name" value="THIOREDOXIN_2"/>
    <property type="match status" value="1"/>
</dbReference>
<dbReference type="InterPro" id="IPR037047">
    <property type="entry name" value="PITH_dom_sf"/>
</dbReference>
<feature type="domain" description="PITH" evidence="3">
    <location>
        <begin position="128"/>
        <end position="308"/>
    </location>
</feature>
<name>A0A0R3UM01_MESCO</name>
<dbReference type="OrthoDB" id="2121326at2759"/>
<dbReference type="InterPro" id="IPR036249">
    <property type="entry name" value="Thioredoxin-like_sf"/>
</dbReference>
<sequence>MNIQQISSDDSLKEVMKQLSSDSNKLVLLDFFASWCGPCTAIEPEVKNLCSRFPSVTFLKVDVDQCSDAVSSFGIVQIPTFVILRGGQTIETIKKPDVSLLRQKLTELTQGTTDPSAASSSHAGSIPPPVAPVPGFMDLVSLLDKTRCECLNCHSDHGLDCALEKDMSYLISDTDEQLIIFLSFSQAIKLHSLRITAPEDSGPKNIKIFTNQTTTPDFDACETAVPVQAFTLTPEDLKAKSLIQLKSTGQVLIYFKEFYYSIASIPLQIFVQDNQQDVGQTRITNLILYGCPVQNVTNMNEFKRVRNRLQSVQGCFDVKRWLERKGKCTDEGIARFLSSVQTKLTSELVIVGIRCRYLQELDFIVDLSCISVPIIFAAVDDDGDVTAAAAVVLSLSIQGHCSCNVERKP</sequence>
<proteinExistence type="predicted"/>
<feature type="domain" description="Thioredoxin" evidence="2">
    <location>
        <begin position="1"/>
        <end position="110"/>
    </location>
</feature>
<dbReference type="Proteomes" id="UP000267029">
    <property type="component" value="Unassembled WGS sequence"/>
</dbReference>
<keyword evidence="1" id="KW-1015">Disulfide bond</keyword>
<dbReference type="GO" id="GO:0005737">
    <property type="term" value="C:cytoplasm"/>
    <property type="evidence" value="ECO:0007669"/>
    <property type="project" value="UniProtKB-ARBA"/>
</dbReference>
<dbReference type="CDD" id="cd02947">
    <property type="entry name" value="TRX_family"/>
    <property type="match status" value="1"/>
</dbReference>
<dbReference type="Pfam" id="PF06201">
    <property type="entry name" value="PITH"/>
    <property type="match status" value="1"/>
</dbReference>
<keyword evidence="5" id="KW-1185">Reference proteome</keyword>
<gene>
    <name evidence="4" type="ORF">MCOS_LOCUS8740</name>
</gene>
<evidence type="ECO:0000259" key="3">
    <source>
        <dbReference type="PROSITE" id="PS51532"/>
    </source>
</evidence>
<dbReference type="Pfam" id="PF00085">
    <property type="entry name" value="Thioredoxin"/>
    <property type="match status" value="1"/>
</dbReference>
<evidence type="ECO:0008006" key="6">
    <source>
        <dbReference type="Google" id="ProtNLM"/>
    </source>
</evidence>
<dbReference type="InterPro" id="IPR010400">
    <property type="entry name" value="PITH_dom"/>
</dbReference>
<dbReference type="Gene3D" id="2.60.120.470">
    <property type="entry name" value="PITH domain"/>
    <property type="match status" value="1"/>
</dbReference>
<evidence type="ECO:0000256" key="1">
    <source>
        <dbReference type="ARBA" id="ARBA00023157"/>
    </source>
</evidence>
<dbReference type="STRING" id="53468.A0A0R3UM01"/>
<organism evidence="4 5">
    <name type="scientific">Mesocestoides corti</name>
    <name type="common">Flatworm</name>
    <dbReference type="NCBI Taxonomy" id="53468"/>
    <lineage>
        <taxon>Eukaryota</taxon>
        <taxon>Metazoa</taxon>
        <taxon>Spiralia</taxon>
        <taxon>Lophotrochozoa</taxon>
        <taxon>Platyhelminthes</taxon>
        <taxon>Cestoda</taxon>
        <taxon>Eucestoda</taxon>
        <taxon>Cyclophyllidea</taxon>
        <taxon>Mesocestoididae</taxon>
        <taxon>Mesocestoides</taxon>
    </lineage>
</organism>
<dbReference type="InterPro" id="IPR013766">
    <property type="entry name" value="Thioredoxin_domain"/>
</dbReference>
<dbReference type="Gene3D" id="3.40.30.10">
    <property type="entry name" value="Glutaredoxin"/>
    <property type="match status" value="1"/>
</dbReference>
<dbReference type="InterPro" id="IPR017937">
    <property type="entry name" value="Thioredoxin_CS"/>
</dbReference>
<protein>
    <recommendedName>
        <fullName evidence="6">Thioredoxin domain-containing protein</fullName>
    </recommendedName>
</protein>
<dbReference type="PROSITE" id="PS51532">
    <property type="entry name" value="PITH"/>
    <property type="match status" value="1"/>
</dbReference>
<dbReference type="SUPFAM" id="SSF52833">
    <property type="entry name" value="Thioredoxin-like"/>
    <property type="match status" value="1"/>
</dbReference>
<dbReference type="EMBL" id="UXSR01005564">
    <property type="protein sequence ID" value="VDD82737.1"/>
    <property type="molecule type" value="Genomic_DNA"/>
</dbReference>
<evidence type="ECO:0000313" key="4">
    <source>
        <dbReference type="EMBL" id="VDD82737.1"/>
    </source>
</evidence>
<evidence type="ECO:0000259" key="2">
    <source>
        <dbReference type="PROSITE" id="PS51352"/>
    </source>
</evidence>
<reference evidence="4 5" key="1">
    <citation type="submission" date="2018-10" db="EMBL/GenBank/DDBJ databases">
        <authorList>
            <consortium name="Pathogen Informatics"/>
        </authorList>
    </citation>
    <scope>NUCLEOTIDE SEQUENCE [LARGE SCALE GENOMIC DNA]</scope>
</reference>
<dbReference type="PROSITE" id="PS00194">
    <property type="entry name" value="THIOREDOXIN_1"/>
    <property type="match status" value="1"/>
</dbReference>
<dbReference type="AlphaFoldDB" id="A0A0R3UM01"/>
<evidence type="ECO:0000313" key="5">
    <source>
        <dbReference type="Proteomes" id="UP000267029"/>
    </source>
</evidence>
<accession>A0A0R3UM01</accession>
<dbReference type="SUPFAM" id="SSF49785">
    <property type="entry name" value="Galactose-binding domain-like"/>
    <property type="match status" value="1"/>
</dbReference>
<dbReference type="InterPro" id="IPR008979">
    <property type="entry name" value="Galactose-bd-like_sf"/>
</dbReference>
<dbReference type="PANTHER" id="PTHR46115">
    <property type="entry name" value="THIOREDOXIN-LIKE PROTEIN 1"/>
    <property type="match status" value="1"/>
</dbReference>